<evidence type="ECO:0000313" key="2">
    <source>
        <dbReference type="Proteomes" id="UP000826656"/>
    </source>
</evidence>
<evidence type="ECO:0008006" key="3">
    <source>
        <dbReference type="Google" id="ProtNLM"/>
    </source>
</evidence>
<keyword evidence="2" id="KW-1185">Reference proteome</keyword>
<dbReference type="Gene3D" id="3.60.10.10">
    <property type="entry name" value="Endonuclease/exonuclease/phosphatase"/>
    <property type="match status" value="1"/>
</dbReference>
<dbReference type="EMBL" id="JAIVGD010000005">
    <property type="protein sequence ID" value="KAH0773495.1"/>
    <property type="molecule type" value="Genomic_DNA"/>
</dbReference>
<dbReference type="SUPFAM" id="SSF56219">
    <property type="entry name" value="DNase I-like"/>
    <property type="match status" value="1"/>
</dbReference>
<accession>A0ABQ7VYX3</accession>
<reference evidence="1 2" key="1">
    <citation type="journal article" date="2021" name="bioRxiv">
        <title>Chromosome-scale and haplotype-resolved genome assembly of a tetraploid potato cultivar.</title>
        <authorList>
            <person name="Sun H."/>
            <person name="Jiao W.-B."/>
            <person name="Krause K."/>
            <person name="Campoy J.A."/>
            <person name="Goel M."/>
            <person name="Folz-Donahue K."/>
            <person name="Kukat C."/>
            <person name="Huettel B."/>
            <person name="Schneeberger K."/>
        </authorList>
    </citation>
    <scope>NUCLEOTIDE SEQUENCE [LARGE SCALE GENOMIC DNA]</scope>
    <source>
        <strain evidence="1">SolTubOtavaFocal</strain>
        <tissue evidence="1">Leaves</tissue>
    </source>
</reference>
<dbReference type="Proteomes" id="UP000826656">
    <property type="component" value="Unassembled WGS sequence"/>
</dbReference>
<name>A0ABQ7VYX3_SOLTU</name>
<comment type="caution">
    <text evidence="1">The sequence shown here is derived from an EMBL/GenBank/DDBJ whole genome shotgun (WGS) entry which is preliminary data.</text>
</comment>
<protein>
    <recommendedName>
        <fullName evidence="3">Non-LTR retroelement reverse transcriptase</fullName>
    </recommendedName>
</protein>
<organism evidence="1 2">
    <name type="scientific">Solanum tuberosum</name>
    <name type="common">Potato</name>
    <dbReference type="NCBI Taxonomy" id="4113"/>
    <lineage>
        <taxon>Eukaryota</taxon>
        <taxon>Viridiplantae</taxon>
        <taxon>Streptophyta</taxon>
        <taxon>Embryophyta</taxon>
        <taxon>Tracheophyta</taxon>
        <taxon>Spermatophyta</taxon>
        <taxon>Magnoliopsida</taxon>
        <taxon>eudicotyledons</taxon>
        <taxon>Gunneridae</taxon>
        <taxon>Pentapetalae</taxon>
        <taxon>asterids</taxon>
        <taxon>lamiids</taxon>
        <taxon>Solanales</taxon>
        <taxon>Solanaceae</taxon>
        <taxon>Solanoideae</taxon>
        <taxon>Solaneae</taxon>
        <taxon>Solanum</taxon>
    </lineage>
</organism>
<gene>
    <name evidence="1" type="ORF">KY290_010632</name>
</gene>
<sequence>MHNLSMIAILEPFAENTQINKYKIQLNMDKAFFNKNGKIWIFWNEDMDCHIIEAEDQHITCSLEHIEVKDKFMISFIYAKCKDHIMRPLWDKLLQFSTNNTPWCTIGDFNVMTSTEEKQGGYNDHYLPGAINELRRIKYGRGWTKL</sequence>
<evidence type="ECO:0000313" key="1">
    <source>
        <dbReference type="EMBL" id="KAH0773495.1"/>
    </source>
</evidence>
<dbReference type="InterPro" id="IPR036691">
    <property type="entry name" value="Endo/exonu/phosph_ase_sf"/>
</dbReference>
<proteinExistence type="predicted"/>